<dbReference type="PANTHER" id="PTHR24153:SF0">
    <property type="entry name" value="ESPIN-LIKE PROTEIN"/>
    <property type="match status" value="1"/>
</dbReference>
<dbReference type="GO" id="GO:0051017">
    <property type="term" value="P:actin filament bundle assembly"/>
    <property type="evidence" value="ECO:0007669"/>
    <property type="project" value="TreeGrafter"/>
</dbReference>
<proteinExistence type="predicted"/>
<evidence type="ECO:0000256" key="2">
    <source>
        <dbReference type="ARBA" id="ARBA00023043"/>
    </source>
</evidence>
<dbReference type="InterPro" id="IPR052420">
    <property type="entry name" value="Espin/Espin-like"/>
</dbReference>
<organism evidence="3 4">
    <name type="scientific">Pantherophis guttatus</name>
    <name type="common">Corn snake</name>
    <name type="synonym">Elaphe guttata</name>
    <dbReference type="NCBI Taxonomy" id="94885"/>
    <lineage>
        <taxon>Eukaryota</taxon>
        <taxon>Metazoa</taxon>
        <taxon>Chordata</taxon>
        <taxon>Craniata</taxon>
        <taxon>Vertebrata</taxon>
        <taxon>Euteleostomi</taxon>
        <taxon>Lepidosauria</taxon>
        <taxon>Squamata</taxon>
        <taxon>Bifurcata</taxon>
        <taxon>Unidentata</taxon>
        <taxon>Episquamata</taxon>
        <taxon>Toxicofera</taxon>
        <taxon>Serpentes</taxon>
        <taxon>Colubroidea</taxon>
        <taxon>Colubridae</taxon>
        <taxon>Colubrinae</taxon>
        <taxon>Pantherophis</taxon>
    </lineage>
</organism>
<dbReference type="RefSeq" id="XP_034296179.1">
    <property type="nucleotide sequence ID" value="XM_034440288.1"/>
</dbReference>
<keyword evidence="3" id="KW-1185">Reference proteome</keyword>
<evidence type="ECO:0000313" key="4">
    <source>
        <dbReference type="RefSeq" id="XP_034296179.1"/>
    </source>
</evidence>
<dbReference type="GO" id="GO:0051015">
    <property type="term" value="F:actin filament binding"/>
    <property type="evidence" value="ECO:0007669"/>
    <property type="project" value="TreeGrafter"/>
</dbReference>
<keyword evidence="2" id="KW-0040">ANK repeat</keyword>
<dbReference type="CTD" id="339768"/>
<evidence type="ECO:0000313" key="3">
    <source>
        <dbReference type="Proteomes" id="UP001652622"/>
    </source>
</evidence>
<accession>A0A6P9DK28</accession>
<gene>
    <name evidence="4" type="primary">ESPNL</name>
</gene>
<dbReference type="PANTHER" id="PTHR24153">
    <property type="entry name" value="ESPIN"/>
    <property type="match status" value="1"/>
</dbReference>
<name>A0A6P9DK28_PANGU</name>
<protein>
    <submittedName>
        <fullName evidence="4">Espin-like protein</fullName>
    </submittedName>
</protein>
<keyword evidence="1" id="KW-0677">Repeat</keyword>
<dbReference type="AlphaFoldDB" id="A0A6P9DK28"/>
<dbReference type="Proteomes" id="UP001652622">
    <property type="component" value="Unplaced"/>
</dbReference>
<reference evidence="4" key="1">
    <citation type="submission" date="2025-08" db="UniProtKB">
        <authorList>
            <consortium name="RefSeq"/>
        </authorList>
    </citation>
    <scope>IDENTIFICATION</scope>
    <source>
        <tissue evidence="4">Blood</tissue>
    </source>
</reference>
<evidence type="ECO:0000256" key="1">
    <source>
        <dbReference type="ARBA" id="ARBA00022737"/>
    </source>
</evidence>
<dbReference type="OMA" id="VDGWKYS"/>
<sequence length="660" mass="76289">MSVCRGRYISAQRCTRDQEMHDCLRIYKPDGDNEQYCSDSEEAHVFKVKALKQKNTNIDQILRIRNYLQILNGKTIMENSQGGKTKTQNTVSKLDSLGALDIDALVPTHDEQGFCIPEWKRQVMVRKLQAQLSSEEEVDKKNKGSWALDTDVWQYSQNHKAILGPYGELLTNDDLLYLENQVEKLQIKKKCQEFKNELGRLTEELQSVFPSPIISVTVNPQFLQSFSQVDHQELPDWCNHVSGIVKNMSLLLNNINKTEKEGANEKSGKTVFFLRDSANKEIVESGVSVQNLRDNFEKHNLLSYHKPFEPNVLKNMSLQHDTSKESTLQTLFSICKTKRQLSGREHKFGDVESASDSNIIYKQLSSKAGGNCVPITQSAILRKERIVLLFLSHWKKSAYAPSLKLLTRKTLSTQQPIKPTGLVEVIAEFRKQQDPLQNPLKEMKRFVHLVHQRYAIKKLISHWKDVISLLSSQEIRCRSHEHTIYSPEQFLPYVKGKPTDYNSLSLELFMLGYFHILELDLSPEERKGRHLLCFEVFNHLSRHQWETVRAFHKAVIDEIAAGKRNWKDSFEDIKEHFFGNNNMTKTIELQRLSMETNPTTITKTRISGSIFEPEEQVSGKYFELDNCSNDDIYCYINRSFAFWKEKEAEIFSFKGSGPLH</sequence>
<dbReference type="GeneID" id="117678784"/>
<dbReference type="KEGG" id="pgut:117678784"/>
<dbReference type="GO" id="GO:0005737">
    <property type="term" value="C:cytoplasm"/>
    <property type="evidence" value="ECO:0007669"/>
    <property type="project" value="TreeGrafter"/>
</dbReference>
<dbReference type="InParanoid" id="A0A6P9DK28"/>